<name>A0ABW3R9Z8_9FLAO</name>
<evidence type="ECO:0000256" key="2">
    <source>
        <dbReference type="ARBA" id="ARBA00023002"/>
    </source>
</evidence>
<proteinExistence type="inferred from homology"/>
<dbReference type="Gene3D" id="3.40.605.10">
    <property type="entry name" value="Aldehyde Dehydrogenase, Chain A, domain 1"/>
    <property type="match status" value="1"/>
</dbReference>
<keyword evidence="2 3" id="KW-0560">Oxidoreductase</keyword>
<dbReference type="RefSeq" id="WP_311937660.1">
    <property type="nucleotide sequence ID" value="NZ_JAVSCK010000002.1"/>
</dbReference>
<dbReference type="PROSITE" id="PS00070">
    <property type="entry name" value="ALDEHYDE_DEHYDR_CYS"/>
    <property type="match status" value="1"/>
</dbReference>
<protein>
    <recommendedName>
        <fullName evidence="3">Aldehyde dehydrogenase</fullName>
    </recommendedName>
</protein>
<evidence type="ECO:0000313" key="7">
    <source>
        <dbReference type="EMBL" id="MFD1161888.1"/>
    </source>
</evidence>
<dbReference type="InterPro" id="IPR012394">
    <property type="entry name" value="Aldehyde_DH_NAD(P)"/>
</dbReference>
<dbReference type="SUPFAM" id="SSF53720">
    <property type="entry name" value="ALDH-like"/>
    <property type="match status" value="1"/>
</dbReference>
<keyword evidence="8" id="KW-1185">Reference proteome</keyword>
<gene>
    <name evidence="7" type="ORF">ACFQ2E_05640</name>
</gene>
<dbReference type="PANTHER" id="PTHR43570:SF16">
    <property type="entry name" value="ALDEHYDE DEHYDROGENASE TYPE III, ISOFORM Q"/>
    <property type="match status" value="1"/>
</dbReference>
<dbReference type="Proteomes" id="UP001597163">
    <property type="component" value="Unassembled WGS sequence"/>
</dbReference>
<dbReference type="PIRSF" id="PIRSF036492">
    <property type="entry name" value="ALDH"/>
    <property type="match status" value="1"/>
</dbReference>
<dbReference type="Pfam" id="PF00171">
    <property type="entry name" value="Aldedh"/>
    <property type="match status" value="1"/>
</dbReference>
<feature type="active site" evidence="4">
    <location>
        <position position="211"/>
    </location>
</feature>
<dbReference type="PROSITE" id="PS00687">
    <property type="entry name" value="ALDEHYDE_DEHYDR_GLU"/>
    <property type="match status" value="1"/>
</dbReference>
<evidence type="ECO:0000313" key="8">
    <source>
        <dbReference type="Proteomes" id="UP001597163"/>
    </source>
</evidence>
<reference evidence="8" key="1">
    <citation type="journal article" date="2019" name="Int. J. Syst. Evol. Microbiol.">
        <title>The Global Catalogue of Microorganisms (GCM) 10K type strain sequencing project: providing services to taxonomists for standard genome sequencing and annotation.</title>
        <authorList>
            <consortium name="The Broad Institute Genomics Platform"/>
            <consortium name="The Broad Institute Genome Sequencing Center for Infectious Disease"/>
            <person name="Wu L."/>
            <person name="Ma J."/>
        </authorList>
    </citation>
    <scope>NUCLEOTIDE SEQUENCE [LARGE SCALE GENOMIC DNA]</scope>
    <source>
        <strain evidence="8">CCUG 63246</strain>
    </source>
</reference>
<dbReference type="EMBL" id="JBHTLJ010000002">
    <property type="protein sequence ID" value="MFD1161888.1"/>
    <property type="molecule type" value="Genomic_DNA"/>
</dbReference>
<evidence type="ECO:0000256" key="5">
    <source>
        <dbReference type="RuleBase" id="RU003345"/>
    </source>
</evidence>
<dbReference type="CDD" id="cd07136">
    <property type="entry name" value="ALDH_YwdH-P39616"/>
    <property type="match status" value="1"/>
</dbReference>
<evidence type="ECO:0000259" key="6">
    <source>
        <dbReference type="Pfam" id="PF00171"/>
    </source>
</evidence>
<organism evidence="7 8">
    <name type="scientific">Hwangdonia seohaensis</name>
    <dbReference type="NCBI Taxonomy" id="1240727"/>
    <lineage>
        <taxon>Bacteria</taxon>
        <taxon>Pseudomonadati</taxon>
        <taxon>Bacteroidota</taxon>
        <taxon>Flavobacteriia</taxon>
        <taxon>Flavobacteriales</taxon>
        <taxon>Flavobacteriaceae</taxon>
        <taxon>Hwangdonia</taxon>
    </lineage>
</organism>
<dbReference type="InterPro" id="IPR016160">
    <property type="entry name" value="Ald_DH_CS_CYS"/>
</dbReference>
<dbReference type="InterPro" id="IPR016162">
    <property type="entry name" value="Ald_DH_N"/>
</dbReference>
<evidence type="ECO:0000256" key="3">
    <source>
        <dbReference type="PIRNR" id="PIRNR036492"/>
    </source>
</evidence>
<dbReference type="InterPro" id="IPR029510">
    <property type="entry name" value="Ald_DH_CS_GLU"/>
</dbReference>
<dbReference type="PANTHER" id="PTHR43570">
    <property type="entry name" value="ALDEHYDE DEHYDROGENASE"/>
    <property type="match status" value="1"/>
</dbReference>
<evidence type="ECO:0000256" key="1">
    <source>
        <dbReference type="ARBA" id="ARBA00009986"/>
    </source>
</evidence>
<dbReference type="InterPro" id="IPR016161">
    <property type="entry name" value="Ald_DH/histidinol_DH"/>
</dbReference>
<dbReference type="InterPro" id="IPR016163">
    <property type="entry name" value="Ald_DH_C"/>
</dbReference>
<feature type="domain" description="Aldehyde dehydrogenase" evidence="6">
    <location>
        <begin position="8"/>
        <end position="428"/>
    </location>
</feature>
<dbReference type="InterPro" id="IPR015590">
    <property type="entry name" value="Aldehyde_DH_dom"/>
</dbReference>
<comment type="caution">
    <text evidence="7">The sequence shown here is derived from an EMBL/GenBank/DDBJ whole genome shotgun (WGS) entry which is preliminary data.</text>
</comment>
<accession>A0ABW3R9Z8</accession>
<evidence type="ECO:0000256" key="4">
    <source>
        <dbReference type="PROSITE-ProRule" id="PRU10007"/>
    </source>
</evidence>
<dbReference type="Gene3D" id="3.40.309.10">
    <property type="entry name" value="Aldehyde Dehydrogenase, Chain A, domain 2"/>
    <property type="match status" value="1"/>
</dbReference>
<sequence length="460" mass="51535">MLNNIPDIISNQKAFFNTQKTKDVSFRINVLKKLKQAIISREKDIFEALHNDFKKPSFEAFLSENGLVIAEINLAIKHLKSWSKPERVKSSVLLFPSKDYIYKSPYGTVLIIGPWNYPFQLAINPLIMAIAAGNTVVLKPSELTPNTSQLVADIVKDIFPKEMATVVQGSVDVSTELLKQHWDYIFFTGSVSVGKIVAQAAAKHLTPVTLELGGKSPCIIDDTTNLNLTAKRLVWGKFFNGGQTCIAPDYLIVKTSIKNDLIDALKNEILKAYGDAKNSEDYPRIINRKNFTRLTQLLKGVTIAFGGDYNEEELYLAPTLIDEPPLDSEVMKDEIFGPILPILSYETEDDITSIIQHFDRPLSLYVFSKNKRFVENTIEKFSFGGGAINDTLIHYGNANLPFGGIGASGIGAYHGKFGFDTFTHNKAIVKRGNWVDPPFRYAPYSTSNLRLIKTMFKWFS</sequence>
<comment type="similarity">
    <text evidence="1 3 5">Belongs to the aldehyde dehydrogenase family.</text>
</comment>